<comment type="caution">
    <text evidence="1">The sequence shown here is derived from an EMBL/GenBank/DDBJ whole genome shotgun (WGS) entry which is preliminary data.</text>
</comment>
<name>A0A3E0TKY6_9GAMM</name>
<proteinExistence type="predicted"/>
<sequence length="464" mass="54302">MKKFSAIQTLKIMLERPNIMFNVIKKMDSQNERFVSEAAVAFEVLENIKHLDKLEQQRFKIAYSTENLTNSHIVADQDQVDNVNRMMFQESVIAIFRLCETSLYQELTDARLKSELASFWHIQQKLLADTCSFNQADFDYVELVEELFHKLGSLLDLLKRNLVRMQNINGDLEKLSFEVSKNDIDFVEYRQKVLDDVTHLYERHILPTQRFVNPDVKLVDGDNLLATINSIKVLFDAHGKFELSDQVFRYGLSFANIINPLKDVANQINGFIRKTQRSLAQFNAMEWHFERFMQKYDETLDGRVNRTKVDNSFATAVPFMLNVKRIPRPKSLKIENNAAYFTNIFTDLQYRIDDQLFLANQDLDAEGQALVSFTSKERLGRAQEIYQLIEQLSLRESKDIVATLHYRLQSFLPNYHFVDLINAVVHFMKKSLDGKQLVKTNRKAFIQQADKYYVYRVVILQEAQ</sequence>
<accession>A0A3E0TKY6</accession>
<dbReference type="OrthoDB" id="5808494at2"/>
<evidence type="ECO:0000313" key="2">
    <source>
        <dbReference type="Proteomes" id="UP000256478"/>
    </source>
</evidence>
<organism evidence="1 2">
    <name type="scientific">Thalassotalea euphylliae</name>
    <dbReference type="NCBI Taxonomy" id="1655234"/>
    <lineage>
        <taxon>Bacteria</taxon>
        <taxon>Pseudomonadati</taxon>
        <taxon>Pseudomonadota</taxon>
        <taxon>Gammaproteobacteria</taxon>
        <taxon>Alteromonadales</taxon>
        <taxon>Colwelliaceae</taxon>
        <taxon>Thalassotalea</taxon>
    </lineage>
</organism>
<dbReference type="Proteomes" id="UP000256478">
    <property type="component" value="Unassembled WGS sequence"/>
</dbReference>
<gene>
    <name evidence="1" type="ORF">DXX93_00750</name>
</gene>
<evidence type="ECO:0000313" key="1">
    <source>
        <dbReference type="EMBL" id="REL25229.1"/>
    </source>
</evidence>
<dbReference type="AlphaFoldDB" id="A0A3E0TKY6"/>
<dbReference type="EMBL" id="QUOU01000001">
    <property type="protein sequence ID" value="REL25229.1"/>
    <property type="molecule type" value="Genomic_DNA"/>
</dbReference>
<protein>
    <submittedName>
        <fullName evidence="1">Uncharacterized protein</fullName>
    </submittedName>
</protein>
<reference evidence="1 2" key="1">
    <citation type="submission" date="2018-08" db="EMBL/GenBank/DDBJ databases">
        <title>Thalassotalea euphylliae genome.</title>
        <authorList>
            <person name="Summers S."/>
            <person name="Rice S.A."/>
            <person name="Freckelton M.L."/>
            <person name="Nedved B.T."/>
            <person name="Hadfield M.G."/>
        </authorList>
    </citation>
    <scope>NUCLEOTIDE SEQUENCE [LARGE SCALE GENOMIC DNA]</scope>
    <source>
        <strain evidence="1 2">H1</strain>
    </source>
</reference>